<keyword evidence="2" id="KW-0732">Signal</keyword>
<dbReference type="Pfam" id="PF00144">
    <property type="entry name" value="Beta-lactamase"/>
    <property type="match status" value="1"/>
</dbReference>
<accession>A0ABR6W2Z5</accession>
<gene>
    <name evidence="4" type="ORF">FH603_956</name>
</gene>
<dbReference type="InterPro" id="IPR006311">
    <property type="entry name" value="TAT_signal"/>
</dbReference>
<reference evidence="4 5" key="1">
    <citation type="submission" date="2019-06" db="EMBL/GenBank/DDBJ databases">
        <title>Spirosoma utsteinense sp. nov. isolated from Antarctic ice-free soils.</title>
        <authorList>
            <person name="Tahon G."/>
        </authorList>
    </citation>
    <scope>NUCLEOTIDE SEQUENCE [LARGE SCALE GENOMIC DNA]</scope>
    <source>
        <strain evidence="4 5">LMG 31447</strain>
    </source>
</reference>
<evidence type="ECO:0000256" key="2">
    <source>
        <dbReference type="SAM" id="SignalP"/>
    </source>
</evidence>
<evidence type="ECO:0000256" key="1">
    <source>
        <dbReference type="SAM" id="MobiDB-lite"/>
    </source>
</evidence>
<dbReference type="PROSITE" id="PS51318">
    <property type="entry name" value="TAT"/>
    <property type="match status" value="1"/>
</dbReference>
<evidence type="ECO:0000259" key="3">
    <source>
        <dbReference type="Pfam" id="PF00144"/>
    </source>
</evidence>
<evidence type="ECO:0000313" key="5">
    <source>
        <dbReference type="Proteomes" id="UP000700732"/>
    </source>
</evidence>
<protein>
    <submittedName>
        <fullName evidence="4">CubicO group peptidase (Beta-lactamase class C family)</fullName>
    </submittedName>
</protein>
<dbReference type="PANTHER" id="PTHR43283">
    <property type="entry name" value="BETA-LACTAMASE-RELATED"/>
    <property type="match status" value="1"/>
</dbReference>
<feature type="chain" id="PRO_5045674966" evidence="2">
    <location>
        <begin position="29"/>
        <end position="539"/>
    </location>
</feature>
<sequence>MINLNRRHFLKQLGFGAVGLTVATSGWAAPAWDSPARTFQLPRSLPEVQGVASGGLLNFVNAVEKSALNLHSMMVVRHGQVVAEGWWAPYKPQLKHTLYSLSKSFTSTAVGMAVAEGKLTVEDKVISFFKADLPATISDNLAAMRVKDLLTMTTGHDKEPTPNMRVDGNKNWIKVFLAHPVDHKPGTHFVYNSGATYMLSAIVQKLTGQPVLTYLKPRLFDPLGIEGADWETDPNGIDTGGWGLRVRTEDIAKFGQLYVQKGMWNGKRLLPEAWIADATSKQVQSAGGKRKAEENDWLQGYGYQFWRCRHDAYRGDGALGQYCIVLPKEDAVIAITSETSDMQAILDEVWTNILPALQGAGSSTDKTASTALNQKLKGLALAPPMMASTSPVSSKISGHTYGLATNSMKAKAVSLTFGKDGCIFKLQDEQGAHQVTCGINRWVESETTFSTIPLKLVATPVPGETKTRVAGSGTWQDANTFVMTLRFIETAHTDTVSLTFGDDSVTVDFASSLSKINKTKDPRPELQGKLQAGGVGMKG</sequence>
<feature type="region of interest" description="Disordered" evidence="1">
    <location>
        <begin position="518"/>
        <end position="539"/>
    </location>
</feature>
<comment type="caution">
    <text evidence="4">The sequence shown here is derived from an EMBL/GenBank/DDBJ whole genome shotgun (WGS) entry which is preliminary data.</text>
</comment>
<dbReference type="Proteomes" id="UP000700732">
    <property type="component" value="Unassembled WGS sequence"/>
</dbReference>
<dbReference type="InterPro" id="IPR001466">
    <property type="entry name" value="Beta-lactam-related"/>
</dbReference>
<feature type="signal peptide" evidence="2">
    <location>
        <begin position="1"/>
        <end position="28"/>
    </location>
</feature>
<dbReference type="RefSeq" id="WP_394366407.1">
    <property type="nucleotide sequence ID" value="NZ_VFIA01000004.1"/>
</dbReference>
<dbReference type="InterPro" id="IPR012338">
    <property type="entry name" value="Beta-lactam/transpept-like"/>
</dbReference>
<feature type="domain" description="Beta-lactamase-related" evidence="3">
    <location>
        <begin position="72"/>
        <end position="350"/>
    </location>
</feature>
<dbReference type="PANTHER" id="PTHR43283:SF7">
    <property type="entry name" value="BETA-LACTAMASE-RELATED DOMAIN-CONTAINING PROTEIN"/>
    <property type="match status" value="1"/>
</dbReference>
<dbReference type="SUPFAM" id="SSF56601">
    <property type="entry name" value="beta-lactamase/transpeptidase-like"/>
    <property type="match status" value="1"/>
</dbReference>
<dbReference type="Gene3D" id="3.40.710.10">
    <property type="entry name" value="DD-peptidase/beta-lactamase superfamily"/>
    <property type="match status" value="1"/>
</dbReference>
<evidence type="ECO:0000313" key="4">
    <source>
        <dbReference type="EMBL" id="MBC3790466.1"/>
    </source>
</evidence>
<dbReference type="EMBL" id="VFIA01000004">
    <property type="protein sequence ID" value="MBC3790466.1"/>
    <property type="molecule type" value="Genomic_DNA"/>
</dbReference>
<proteinExistence type="predicted"/>
<name>A0ABR6W2Z5_9BACT</name>
<organism evidence="4 5">
    <name type="scientific">Spirosoma utsteinense</name>
    <dbReference type="NCBI Taxonomy" id="2585773"/>
    <lineage>
        <taxon>Bacteria</taxon>
        <taxon>Pseudomonadati</taxon>
        <taxon>Bacteroidota</taxon>
        <taxon>Cytophagia</taxon>
        <taxon>Cytophagales</taxon>
        <taxon>Cytophagaceae</taxon>
        <taxon>Spirosoma</taxon>
    </lineage>
</organism>
<keyword evidence="5" id="KW-1185">Reference proteome</keyword>
<dbReference type="InterPro" id="IPR050789">
    <property type="entry name" value="Diverse_Enzym_Activities"/>
</dbReference>